<reference evidence="5" key="3">
    <citation type="submission" date="2025-08" db="UniProtKB">
        <authorList>
            <consortium name="RefSeq"/>
        </authorList>
    </citation>
    <scope>IDENTIFICATION</scope>
    <source>
        <strain evidence="5">CBS 342.82</strain>
    </source>
</reference>
<dbReference type="InterPro" id="IPR015889">
    <property type="entry name" value="Intradiol_dOase_core"/>
</dbReference>
<reference evidence="5" key="2">
    <citation type="submission" date="2020-04" db="EMBL/GenBank/DDBJ databases">
        <authorList>
            <consortium name="NCBI Genome Project"/>
        </authorList>
    </citation>
    <scope>NUCLEOTIDE SEQUENCE</scope>
    <source>
        <strain evidence="5">CBS 342.82</strain>
    </source>
</reference>
<feature type="signal peptide" evidence="2">
    <location>
        <begin position="1"/>
        <end position="21"/>
    </location>
</feature>
<dbReference type="OrthoDB" id="121380at2759"/>
<sequence>MTKITSLLGFAALLAWPFVTAHPGEQHDAAQVKRDIVVRDMRARHARRSLDRCEGSVDHQALVRKSIKRRSEQLEKLRQARGITASTSRKFRRDATSFAAFEATNHNQTGILNYTSSIDASTIFSANTSCILAPDVTSGPYYVQGELIRQNVKEDLDSSGIDLFVEMQWLDVETCQPISNIAVDLWSANATGVYSGVTASGNSPVGGYNSTFLRGVQITDDDGVVAFDTIVPGHYSGRATHTHILGHMNVTVFSNGTYSRNTGSVTHIGQLFYPETLRAAVEAVEPYASNTQTETSNAQDSIGAAQADNNYDPFPQFVYVGNDISDGIFAWIQIGVNASVDLTNAGDYSVAAYHGEDGGEVNSNSMFGDGNGGPPGGDSINGTTPSGSQPPSSVNGTMPVATSISTVTSTDSSSFSASNTASTSTASAAAASSVTVSTGAGPRVSNVLGGSTLRKAFCATWTIALLFRI</sequence>
<dbReference type="Proteomes" id="UP000504637">
    <property type="component" value="Unplaced"/>
</dbReference>
<protein>
    <submittedName>
        <fullName evidence="5">Aromatic compound dioxygenase</fullName>
    </submittedName>
</protein>
<name>A0A6J3M432_9PEZI</name>
<organism evidence="5">
    <name type="scientific">Dissoconium aciculare CBS 342.82</name>
    <dbReference type="NCBI Taxonomy" id="1314786"/>
    <lineage>
        <taxon>Eukaryota</taxon>
        <taxon>Fungi</taxon>
        <taxon>Dikarya</taxon>
        <taxon>Ascomycota</taxon>
        <taxon>Pezizomycotina</taxon>
        <taxon>Dothideomycetes</taxon>
        <taxon>Dothideomycetidae</taxon>
        <taxon>Mycosphaerellales</taxon>
        <taxon>Dissoconiaceae</taxon>
        <taxon>Dissoconium</taxon>
    </lineage>
</organism>
<feature type="compositionally biased region" description="Low complexity" evidence="1">
    <location>
        <begin position="377"/>
        <end position="393"/>
    </location>
</feature>
<feature type="region of interest" description="Disordered" evidence="1">
    <location>
        <begin position="361"/>
        <end position="399"/>
    </location>
</feature>
<dbReference type="PANTHER" id="PTHR34315">
    <property type="match status" value="1"/>
</dbReference>
<dbReference type="CDD" id="cd03457">
    <property type="entry name" value="intradiol_dioxygenase_like"/>
    <property type="match status" value="1"/>
</dbReference>
<reference evidence="5" key="1">
    <citation type="submission" date="2020-01" db="EMBL/GenBank/DDBJ databases">
        <authorList>
            <consortium name="DOE Joint Genome Institute"/>
            <person name="Haridas S."/>
            <person name="Albert R."/>
            <person name="Binder M."/>
            <person name="Bloem J."/>
            <person name="Labutti K."/>
            <person name="Salamov A."/>
            <person name="Andreopoulos B."/>
            <person name="Baker S.E."/>
            <person name="Barry K."/>
            <person name="Bills G."/>
            <person name="Bluhm B.H."/>
            <person name="Cannon C."/>
            <person name="Castanera R."/>
            <person name="Culley D.E."/>
            <person name="Daum C."/>
            <person name="Ezra D."/>
            <person name="Gonzalez J.B."/>
            <person name="Henrissat B."/>
            <person name="Kuo A."/>
            <person name="Liang C."/>
            <person name="Lipzen A."/>
            <person name="Lutzoni F."/>
            <person name="Magnuson J."/>
            <person name="Mondo S."/>
            <person name="Nolan M."/>
            <person name="Ohm R."/>
            <person name="Pangilinan J."/>
            <person name="Park H.-J."/>
            <person name="Ramirez L."/>
            <person name="Alfaro M."/>
            <person name="Sun H."/>
            <person name="Tritt A."/>
            <person name="Yoshinaga Y."/>
            <person name="Zwiers L.-H."/>
            <person name="Turgeon B.G."/>
            <person name="Goodwin S.B."/>
            <person name="Spatafora J.W."/>
            <person name="Crous P.W."/>
            <person name="Grigoriev I.V."/>
        </authorList>
    </citation>
    <scope>NUCLEOTIDE SEQUENCE</scope>
    <source>
        <strain evidence="5">CBS 342.82</strain>
    </source>
</reference>
<dbReference type="InterPro" id="IPR000627">
    <property type="entry name" value="Intradiol_dOase_C"/>
</dbReference>
<feature type="chain" id="PRO_5027072422" evidence="2">
    <location>
        <begin position="22"/>
        <end position="469"/>
    </location>
</feature>
<dbReference type="PANTHER" id="PTHR34315:SF2">
    <property type="entry name" value="ANCHORED DIOXYGENASE, PUTATIVE (AFU_ORTHOLOGUE AFUA_3G01800)-RELATED"/>
    <property type="match status" value="1"/>
</dbReference>
<dbReference type="Gene3D" id="2.60.130.10">
    <property type="entry name" value="Aromatic compound dioxygenase"/>
    <property type="match status" value="1"/>
</dbReference>
<dbReference type="Pfam" id="PF00775">
    <property type="entry name" value="Dioxygenase_C"/>
    <property type="match status" value="1"/>
</dbReference>
<dbReference type="AlphaFoldDB" id="A0A6J3M432"/>
<keyword evidence="5" id="KW-0560">Oxidoreductase</keyword>
<keyword evidence="2" id="KW-0732">Signal</keyword>
<dbReference type="GeneID" id="54359366"/>
<gene>
    <name evidence="5" type="ORF">K489DRAFT_321735</name>
</gene>
<dbReference type="RefSeq" id="XP_033458713.1">
    <property type="nucleotide sequence ID" value="XM_033601566.1"/>
</dbReference>
<evidence type="ECO:0000313" key="4">
    <source>
        <dbReference type="Proteomes" id="UP000504637"/>
    </source>
</evidence>
<dbReference type="SUPFAM" id="SSF49482">
    <property type="entry name" value="Aromatic compound dioxygenase"/>
    <property type="match status" value="1"/>
</dbReference>
<keyword evidence="4" id="KW-1185">Reference proteome</keyword>
<proteinExistence type="predicted"/>
<evidence type="ECO:0000313" key="5">
    <source>
        <dbReference type="RefSeq" id="XP_033458713.1"/>
    </source>
</evidence>
<accession>A0A6J3M432</accession>
<dbReference type="GO" id="GO:0016702">
    <property type="term" value="F:oxidoreductase activity, acting on single donors with incorporation of molecular oxygen, incorporation of two atoms of oxygen"/>
    <property type="evidence" value="ECO:0007669"/>
    <property type="project" value="InterPro"/>
</dbReference>
<evidence type="ECO:0000256" key="1">
    <source>
        <dbReference type="SAM" id="MobiDB-lite"/>
    </source>
</evidence>
<evidence type="ECO:0000256" key="2">
    <source>
        <dbReference type="SAM" id="SignalP"/>
    </source>
</evidence>
<evidence type="ECO:0000259" key="3">
    <source>
        <dbReference type="Pfam" id="PF00775"/>
    </source>
</evidence>
<feature type="domain" description="Intradiol ring-cleavage dioxygenases" evidence="3">
    <location>
        <begin position="139"/>
        <end position="239"/>
    </location>
</feature>
<dbReference type="GO" id="GO:0008199">
    <property type="term" value="F:ferric iron binding"/>
    <property type="evidence" value="ECO:0007669"/>
    <property type="project" value="InterPro"/>
</dbReference>
<keyword evidence="5" id="KW-0223">Dioxygenase</keyword>